<feature type="region of interest" description="Disordered" evidence="1">
    <location>
        <begin position="1"/>
        <end position="123"/>
    </location>
</feature>
<proteinExistence type="predicted"/>
<protein>
    <submittedName>
        <fullName evidence="2">Uncharacterized protein</fullName>
    </submittedName>
</protein>
<sequence length="368" mass="40140">MDNNGLGTFESKPTVDLPPRTASPQTPSLTTSTSNTTVNSLKGVAVISDERERRSSLSHNNSSPKVTSILLTPLDGTTSRPRSPESRVASLNLPKAHSRGSRRTSSGYRRRGNASITSRNEIGGDGLEEVGFLNFGLGDDLVVSQEDPHVLEDVQRVLRSKAMREAATKDRDSGSDMSTKQASSSKVRSNVDVVQVTKAIQSTPPHASRSAPTPGNITPSNTLSRLEFPLTSLSASRSVESLASSEPSVRSAIPTLMTPSDRSAYLDWSGKSDDPENSPNRSHKSIIGRTLSLTKSKHKQKSHIRNFSARNSLDFRASQGDFYSAYAEAVNEKPSLERRLPRMSSFEDMLIWIINLRKILHGLTFCGY</sequence>
<evidence type="ECO:0000256" key="1">
    <source>
        <dbReference type="SAM" id="MobiDB-lite"/>
    </source>
</evidence>
<feature type="region of interest" description="Disordered" evidence="1">
    <location>
        <begin position="162"/>
        <end position="223"/>
    </location>
</feature>
<dbReference type="AlphaFoldDB" id="A0A0C9TD75"/>
<dbReference type="EMBL" id="KN837344">
    <property type="protein sequence ID" value="KIJ27178.1"/>
    <property type="molecule type" value="Genomic_DNA"/>
</dbReference>
<dbReference type="Proteomes" id="UP000054279">
    <property type="component" value="Unassembled WGS sequence"/>
</dbReference>
<feature type="compositionally biased region" description="Basic residues" evidence="1">
    <location>
        <begin position="96"/>
        <end position="112"/>
    </location>
</feature>
<feature type="compositionally biased region" description="Basic and acidic residues" evidence="1">
    <location>
        <begin position="162"/>
        <end position="174"/>
    </location>
</feature>
<reference evidence="2 3" key="1">
    <citation type="submission" date="2014-06" db="EMBL/GenBank/DDBJ databases">
        <title>Evolutionary Origins and Diversification of the Mycorrhizal Mutualists.</title>
        <authorList>
            <consortium name="DOE Joint Genome Institute"/>
            <consortium name="Mycorrhizal Genomics Consortium"/>
            <person name="Kohler A."/>
            <person name="Kuo A."/>
            <person name="Nagy L.G."/>
            <person name="Floudas D."/>
            <person name="Copeland A."/>
            <person name="Barry K.W."/>
            <person name="Cichocki N."/>
            <person name="Veneault-Fourrey C."/>
            <person name="LaButti K."/>
            <person name="Lindquist E.A."/>
            <person name="Lipzen A."/>
            <person name="Lundell T."/>
            <person name="Morin E."/>
            <person name="Murat C."/>
            <person name="Riley R."/>
            <person name="Ohm R."/>
            <person name="Sun H."/>
            <person name="Tunlid A."/>
            <person name="Henrissat B."/>
            <person name="Grigoriev I.V."/>
            <person name="Hibbett D.S."/>
            <person name="Martin F."/>
        </authorList>
    </citation>
    <scope>NUCLEOTIDE SEQUENCE [LARGE SCALE GENOMIC DNA]</scope>
    <source>
        <strain evidence="2 3">SS14</strain>
    </source>
</reference>
<feature type="region of interest" description="Disordered" evidence="1">
    <location>
        <begin position="264"/>
        <end position="286"/>
    </location>
</feature>
<organism evidence="2 3">
    <name type="scientific">Sphaerobolus stellatus (strain SS14)</name>
    <dbReference type="NCBI Taxonomy" id="990650"/>
    <lineage>
        <taxon>Eukaryota</taxon>
        <taxon>Fungi</taxon>
        <taxon>Dikarya</taxon>
        <taxon>Basidiomycota</taxon>
        <taxon>Agaricomycotina</taxon>
        <taxon>Agaricomycetes</taxon>
        <taxon>Phallomycetidae</taxon>
        <taxon>Geastrales</taxon>
        <taxon>Sphaerobolaceae</taxon>
        <taxon>Sphaerobolus</taxon>
    </lineage>
</organism>
<feature type="compositionally biased region" description="Polar residues" evidence="1">
    <location>
        <begin position="175"/>
        <end position="188"/>
    </location>
</feature>
<accession>A0A0C9TD75</accession>
<feature type="compositionally biased region" description="Low complexity" evidence="1">
    <location>
        <begin position="22"/>
        <end position="41"/>
    </location>
</feature>
<evidence type="ECO:0000313" key="2">
    <source>
        <dbReference type="EMBL" id="KIJ27178.1"/>
    </source>
</evidence>
<dbReference type="HOGENOM" id="CLU_752647_0_0_1"/>
<evidence type="ECO:0000313" key="3">
    <source>
        <dbReference type="Proteomes" id="UP000054279"/>
    </source>
</evidence>
<gene>
    <name evidence="2" type="ORF">M422DRAFT_271668</name>
</gene>
<feature type="compositionally biased region" description="Polar residues" evidence="1">
    <location>
        <begin position="57"/>
        <end position="81"/>
    </location>
</feature>
<keyword evidence="3" id="KW-1185">Reference proteome</keyword>
<name>A0A0C9TD75_SPHS4</name>
<feature type="compositionally biased region" description="Polar residues" evidence="1">
    <location>
        <begin position="198"/>
        <end position="223"/>
    </location>
</feature>